<feature type="transmembrane region" description="Helical" evidence="6">
    <location>
        <begin position="373"/>
        <end position="392"/>
    </location>
</feature>
<dbReference type="GO" id="GO:0005886">
    <property type="term" value="C:plasma membrane"/>
    <property type="evidence" value="ECO:0007669"/>
    <property type="project" value="UniProtKB-SubCell"/>
</dbReference>
<name>A0A0E3M6A8_CLOSL</name>
<dbReference type="GO" id="GO:0022857">
    <property type="term" value="F:transmembrane transporter activity"/>
    <property type="evidence" value="ECO:0007669"/>
    <property type="project" value="InterPro"/>
</dbReference>
<feature type="transmembrane region" description="Helical" evidence="6">
    <location>
        <begin position="282"/>
        <end position="301"/>
    </location>
</feature>
<keyword evidence="5 6" id="KW-0472">Membrane</keyword>
<feature type="transmembrane region" description="Helical" evidence="6">
    <location>
        <begin position="205"/>
        <end position="227"/>
    </location>
</feature>
<proteinExistence type="predicted"/>
<dbReference type="AlphaFoldDB" id="A0A0E3M6A8"/>
<feature type="transmembrane region" description="Helical" evidence="6">
    <location>
        <begin position="139"/>
        <end position="158"/>
    </location>
</feature>
<sequence length="412" mass="45853">MTKKNSKYLIFALLYIAYCILYIDRAAMNIAISSVARDFGLNASQSGLVLSAFYISYAFIQVPGGWLSDKFGSKIVVIISIVMWSIFTMFTGFSWSFTSLIIIRFMFGIGEGPYTAASLSETSEVFGYKNRSKATSSMLSSNYIGSAIAPVIVAPLIIAFGWRLTFHVIGILGIAFVIVYYIVVRPIRKNKIKSDSKKVSKKFNLSNILTNKMVWQFIIITLGISMVNKGLDSWMPTYLLKIRHINIKSISYLVPLPFIAAGIGAFSSGWIMDRFFKNKEKLIIALSSLLTMIFVFEMYNAKSLTSVIIFEVIAYFFKSITFASTYALFSKIITQDNYGSSIGLLNFGGQLAGFISPLAMGCLVDMFNGSYNAAFLFLVFSVGIAFVASLTLNSNEIRKKCENAEKFEIETV</sequence>
<evidence type="ECO:0000256" key="2">
    <source>
        <dbReference type="ARBA" id="ARBA00022448"/>
    </source>
</evidence>
<dbReference type="InterPro" id="IPR011701">
    <property type="entry name" value="MFS"/>
</dbReference>
<dbReference type="Proteomes" id="UP000033115">
    <property type="component" value="Chromosome"/>
</dbReference>
<comment type="subcellular location">
    <subcellularLocation>
        <location evidence="1">Cell membrane</location>
        <topology evidence="1">Multi-pass membrane protein</topology>
    </subcellularLocation>
</comment>
<dbReference type="HOGENOM" id="CLU_001265_5_1_9"/>
<organism evidence="8 9">
    <name type="scientific">Clostridium scatologenes</name>
    <dbReference type="NCBI Taxonomy" id="1548"/>
    <lineage>
        <taxon>Bacteria</taxon>
        <taxon>Bacillati</taxon>
        <taxon>Bacillota</taxon>
        <taxon>Clostridia</taxon>
        <taxon>Eubacteriales</taxon>
        <taxon>Clostridiaceae</taxon>
        <taxon>Clostridium</taxon>
    </lineage>
</organism>
<gene>
    <name evidence="8" type="ORF">CSCA_1994</name>
</gene>
<dbReference type="PROSITE" id="PS50850">
    <property type="entry name" value="MFS"/>
    <property type="match status" value="1"/>
</dbReference>
<dbReference type="CDD" id="cd17319">
    <property type="entry name" value="MFS_ExuT_GudP_like"/>
    <property type="match status" value="1"/>
</dbReference>
<feature type="transmembrane region" description="Helical" evidence="6">
    <location>
        <begin position="164"/>
        <end position="184"/>
    </location>
</feature>
<evidence type="ECO:0000313" key="8">
    <source>
        <dbReference type="EMBL" id="AKA69119.1"/>
    </source>
</evidence>
<dbReference type="EMBL" id="CP009933">
    <property type="protein sequence ID" value="AKA69119.1"/>
    <property type="molecule type" value="Genomic_DNA"/>
</dbReference>
<keyword evidence="4 6" id="KW-1133">Transmembrane helix</keyword>
<feature type="transmembrane region" description="Helical" evidence="6">
    <location>
        <begin position="247"/>
        <end position="270"/>
    </location>
</feature>
<reference evidence="8 9" key="1">
    <citation type="journal article" date="2015" name="J. Biotechnol.">
        <title>Complete genome sequence of a malodorant-producing acetogen, Clostridium scatologenes ATCC 25775(T).</title>
        <authorList>
            <person name="Zhu Z."/>
            <person name="Guo T."/>
            <person name="Zheng H."/>
            <person name="Song T."/>
            <person name="Ouyang P."/>
            <person name="Xie J."/>
        </authorList>
    </citation>
    <scope>NUCLEOTIDE SEQUENCE [LARGE SCALE GENOMIC DNA]</scope>
    <source>
        <strain evidence="8 9">ATCC 25775</strain>
    </source>
</reference>
<dbReference type="STRING" id="1548.CSCA_1994"/>
<evidence type="ECO:0000256" key="6">
    <source>
        <dbReference type="SAM" id="Phobius"/>
    </source>
</evidence>
<evidence type="ECO:0000256" key="4">
    <source>
        <dbReference type="ARBA" id="ARBA00022989"/>
    </source>
</evidence>
<dbReference type="InterPro" id="IPR020846">
    <property type="entry name" value="MFS_dom"/>
</dbReference>
<dbReference type="PANTHER" id="PTHR11662:SF399">
    <property type="entry name" value="FI19708P1-RELATED"/>
    <property type="match status" value="1"/>
</dbReference>
<evidence type="ECO:0000256" key="1">
    <source>
        <dbReference type="ARBA" id="ARBA00004651"/>
    </source>
</evidence>
<feature type="transmembrane region" description="Helical" evidence="6">
    <location>
        <begin position="6"/>
        <end position="27"/>
    </location>
</feature>
<dbReference type="InterPro" id="IPR036259">
    <property type="entry name" value="MFS_trans_sf"/>
</dbReference>
<feature type="domain" description="Major facilitator superfamily (MFS) profile" evidence="7">
    <location>
        <begin position="10"/>
        <end position="397"/>
    </location>
</feature>
<keyword evidence="3 6" id="KW-0812">Transmembrane</keyword>
<keyword evidence="9" id="KW-1185">Reference proteome</keyword>
<dbReference type="RefSeq" id="WP_046065969.1">
    <property type="nucleotide sequence ID" value="NZ_CP009933.1"/>
</dbReference>
<feature type="transmembrane region" description="Helical" evidence="6">
    <location>
        <begin position="341"/>
        <end position="367"/>
    </location>
</feature>
<protein>
    <submittedName>
        <fullName evidence="8">Transporter major facilitator superfamily MFS_1</fullName>
    </submittedName>
</protein>
<dbReference type="PANTHER" id="PTHR11662">
    <property type="entry name" value="SOLUTE CARRIER FAMILY 17"/>
    <property type="match status" value="1"/>
</dbReference>
<dbReference type="InterPro" id="IPR050382">
    <property type="entry name" value="MFS_Na/Anion_cotransporter"/>
</dbReference>
<accession>A0A0E3M6A8</accession>
<evidence type="ECO:0000259" key="7">
    <source>
        <dbReference type="PROSITE" id="PS50850"/>
    </source>
</evidence>
<evidence type="ECO:0000256" key="5">
    <source>
        <dbReference type="ARBA" id="ARBA00023136"/>
    </source>
</evidence>
<feature type="transmembrane region" description="Helical" evidence="6">
    <location>
        <begin position="39"/>
        <end position="60"/>
    </location>
</feature>
<dbReference type="Gene3D" id="1.20.1250.20">
    <property type="entry name" value="MFS general substrate transporter like domains"/>
    <property type="match status" value="2"/>
</dbReference>
<evidence type="ECO:0000313" key="9">
    <source>
        <dbReference type="Proteomes" id="UP000033115"/>
    </source>
</evidence>
<dbReference type="KEGG" id="csq:CSCA_1994"/>
<dbReference type="SUPFAM" id="SSF103473">
    <property type="entry name" value="MFS general substrate transporter"/>
    <property type="match status" value="1"/>
</dbReference>
<evidence type="ECO:0000256" key="3">
    <source>
        <dbReference type="ARBA" id="ARBA00022692"/>
    </source>
</evidence>
<dbReference type="Pfam" id="PF07690">
    <property type="entry name" value="MFS_1"/>
    <property type="match status" value="1"/>
</dbReference>
<feature type="transmembrane region" description="Helical" evidence="6">
    <location>
        <begin position="307"/>
        <end position="329"/>
    </location>
</feature>
<keyword evidence="2" id="KW-0813">Transport</keyword>
<feature type="transmembrane region" description="Helical" evidence="6">
    <location>
        <begin position="75"/>
        <end position="97"/>
    </location>
</feature>